<dbReference type="Proteomes" id="UP000240728">
    <property type="component" value="Unassembled WGS sequence"/>
</dbReference>
<evidence type="ECO:0008006" key="3">
    <source>
        <dbReference type="Google" id="ProtNLM"/>
    </source>
</evidence>
<evidence type="ECO:0000313" key="2">
    <source>
        <dbReference type="Proteomes" id="UP000240728"/>
    </source>
</evidence>
<comment type="caution">
    <text evidence="1">The sequence shown here is derived from an EMBL/GenBank/DDBJ whole genome shotgun (WGS) entry which is preliminary data.</text>
</comment>
<evidence type="ECO:0000313" key="1">
    <source>
        <dbReference type="EMBL" id="PSX46289.1"/>
    </source>
</evidence>
<accession>A0AAX0YZ71</accession>
<sequence length="1007" mass="115250">MEGTMMKIRLLSAVIGMSMLPLSLAISSEMNRTLSTEQQYFVQEYQSKYSQINDRLRELQTYAENPDNVIIINGERFIELSGIKYKLNNKNNPEIPLRSWDDTSAIQTLFPFFTDDWELSQYSGGAVFVNKYFGNYNYGNGCLLEYYPDGSIQNGQITDVIIETSSCSVNSFDTNVRYFGNPIRLTPQDFNQDRFHATAVERYRDRLYITRSVQNQNNYIDVYNIKTNEIIDRIEGSTTSSGQTYKYHRLNELYIEDNYLFVVSWESNRVDVLDLDNNHQHIMQIGIDRSTGTGLFRPQSVVGNNNYLFISDAKDKIAVIEKTQVTPENSNHMDRFASLAFGTGQYSHRLVQMHILNDYLLVNTSNNNYAIYDTRKIQPGITLQPEKVVALAPNKIERSGEHLIININGRLEWHKISTFIANNFEFIEPEGNIKSLNGDEINNYQDIHFDNNELITITANNININSYIVNSDITFTADQNLEVTPVQFNQLMPSAIQQIYTNNDTLDILTNSELRSVRINKLINTKFIDNSTIEITNYNAKTVTNIDIEAKLNGIDKWFILGNIDTLPPFTRITLPLSAFGEVGRYNSSNNDGVFDLTTMMSRDDNFTDLLQTSFNSKTDKFVQKIKKIKPRWNIRTTGASTGNWLPMSAIHAREYLIMMTNFAYMASSEEYKLFWFNFSEMYGNGTEFYGNAGPVEGPNGFFTPNDYDHYYDAMLNRDYLSLGVVQNVGGLGSPSITGISENNFYLHYYGYYGILAHEFGHGFDGKHLYNDGTAFSASWFGFQPMMTDLGMYLIRKGDMPYLDVDEDLNGFYKDENARYRHFPATAKRAHRPDSNSNKFDKWFMASSTMPQGWFANTDSFKYEQLNNHEKASIAKLNKDGQQLPICRFTQEIEGYQKTLYGYVNEITPDSDECTLGSEISYRLSDGTHFTPVSALNQFDWLSLHSPNSSGQLVASDQGSPLCTINSSGFYGVGFNVNNACQQIPEIYWSNGNRWFFSSGHSTYQYR</sequence>
<dbReference type="EMBL" id="PYOZ01000002">
    <property type="protein sequence ID" value="PSX46289.1"/>
    <property type="molecule type" value="Genomic_DNA"/>
</dbReference>
<dbReference type="SUPFAM" id="SSF50969">
    <property type="entry name" value="YVTN repeat-like/Quinoprotein amine dehydrogenase"/>
    <property type="match status" value="1"/>
</dbReference>
<dbReference type="AlphaFoldDB" id="A0AAX0YZ71"/>
<dbReference type="InterPro" id="IPR011044">
    <property type="entry name" value="Quino_amine_DH_bsu"/>
</dbReference>
<protein>
    <recommendedName>
        <fullName evidence="3">ToxR activated gene A lipoprotein domain-containing protein</fullName>
    </recommendedName>
</protein>
<reference evidence="1 2" key="1">
    <citation type="submission" date="2018-01" db="EMBL/GenBank/DDBJ databases">
        <title>Whole genome sequencing of Histamine producing bacteria.</title>
        <authorList>
            <person name="Butler K."/>
        </authorList>
    </citation>
    <scope>NUCLEOTIDE SEQUENCE [LARGE SCALE GENOMIC DNA]</scope>
    <source>
        <strain evidence="1 2">A1-4</strain>
    </source>
</reference>
<keyword evidence="2" id="KW-1185">Reference proteome</keyword>
<organism evidence="1 2">
    <name type="scientific">Photobacterium kishitanii</name>
    <dbReference type="NCBI Taxonomy" id="318456"/>
    <lineage>
        <taxon>Bacteria</taxon>
        <taxon>Pseudomonadati</taxon>
        <taxon>Pseudomonadota</taxon>
        <taxon>Gammaproteobacteria</taxon>
        <taxon>Vibrionales</taxon>
        <taxon>Vibrionaceae</taxon>
        <taxon>Photobacterium</taxon>
    </lineage>
</organism>
<name>A0AAX0YZ71_9GAMM</name>
<proteinExistence type="predicted"/>
<gene>
    <name evidence="1" type="ORF">C0W53_04975</name>
</gene>